<evidence type="ECO:0000256" key="3">
    <source>
        <dbReference type="ARBA" id="ARBA00016323"/>
    </source>
</evidence>
<evidence type="ECO:0000256" key="4">
    <source>
        <dbReference type="ARBA" id="ARBA00022448"/>
    </source>
</evidence>
<comment type="similarity">
    <text evidence="2 11">Belongs to the UQCRB/QCR7 family.</text>
</comment>
<dbReference type="Pfam" id="PF02271">
    <property type="entry name" value="UCR_14kD"/>
    <property type="match status" value="1"/>
</dbReference>
<evidence type="ECO:0000256" key="5">
    <source>
        <dbReference type="ARBA" id="ARBA00022660"/>
    </source>
</evidence>
<organism evidence="12 13">
    <name type="scientific">Limulus polyphemus</name>
    <name type="common">Atlantic horseshoe crab</name>
    <dbReference type="NCBI Taxonomy" id="6850"/>
    <lineage>
        <taxon>Eukaryota</taxon>
        <taxon>Metazoa</taxon>
        <taxon>Ecdysozoa</taxon>
        <taxon>Arthropoda</taxon>
        <taxon>Chelicerata</taxon>
        <taxon>Merostomata</taxon>
        <taxon>Xiphosura</taxon>
        <taxon>Limulidae</taxon>
        <taxon>Limulus</taxon>
    </lineage>
</organism>
<keyword evidence="12" id="KW-1185">Reference proteome</keyword>
<comment type="function">
    <text evidence="11">Component of the ubiquinol-cytochrome c oxidoreductase, a multisubunit transmembrane complex that is part of the mitochondrial electron transport chain which drives oxidative phosphorylation.</text>
</comment>
<dbReference type="PANTHER" id="PTHR12022">
    <property type="entry name" value="UBIQUINOL-CYTOCHROME C REDUCTASE COMPLEX 14 KD PROTEIN"/>
    <property type="match status" value="1"/>
</dbReference>
<comment type="subcellular location">
    <subcellularLocation>
        <location evidence="1">Mitochondrion inner membrane</location>
        <topology evidence="1">Peripheral membrane protein</topology>
        <orientation evidence="1">Matrix side</orientation>
    </subcellularLocation>
</comment>
<dbReference type="InterPro" id="IPR036544">
    <property type="entry name" value="QCR7_sf"/>
</dbReference>
<keyword evidence="7 11" id="KW-0249">Electron transport</keyword>
<evidence type="ECO:0000256" key="1">
    <source>
        <dbReference type="ARBA" id="ARBA00004443"/>
    </source>
</evidence>
<evidence type="ECO:0000256" key="9">
    <source>
        <dbReference type="ARBA" id="ARBA00023136"/>
    </source>
</evidence>
<dbReference type="SUPFAM" id="SSF81524">
    <property type="entry name" value="14 kDa protein of cytochrome bc1 complex (Ubiquinol-cytochrome c reductase)"/>
    <property type="match status" value="1"/>
</dbReference>
<keyword evidence="4 11" id="KW-0813">Transport</keyword>
<dbReference type="Proteomes" id="UP000694941">
    <property type="component" value="Unplaced"/>
</dbReference>
<reference evidence="13" key="1">
    <citation type="submission" date="2025-08" db="UniProtKB">
        <authorList>
            <consortium name="RefSeq"/>
        </authorList>
    </citation>
    <scope>IDENTIFICATION</scope>
    <source>
        <tissue evidence="13">Muscle</tissue>
    </source>
</reference>
<evidence type="ECO:0000256" key="10">
    <source>
        <dbReference type="ARBA" id="ARBA00038521"/>
    </source>
</evidence>
<evidence type="ECO:0000256" key="7">
    <source>
        <dbReference type="ARBA" id="ARBA00022982"/>
    </source>
</evidence>
<protein>
    <recommendedName>
        <fullName evidence="3 11">Cytochrome b-c1 complex subunit 7</fullName>
    </recommendedName>
</protein>
<evidence type="ECO:0000256" key="2">
    <source>
        <dbReference type="ARBA" id="ARBA00008554"/>
    </source>
</evidence>
<accession>A0ABM1B6Z8</accession>
<proteinExistence type="inferred from homology"/>
<evidence type="ECO:0000256" key="11">
    <source>
        <dbReference type="PIRNR" id="PIRNR000022"/>
    </source>
</evidence>
<keyword evidence="8 11" id="KW-0496">Mitochondrion</keyword>
<dbReference type="RefSeq" id="XP_013776063.1">
    <property type="nucleotide sequence ID" value="XM_013920609.2"/>
</dbReference>
<keyword evidence="5 11" id="KW-0679">Respiratory chain</keyword>
<evidence type="ECO:0000256" key="6">
    <source>
        <dbReference type="ARBA" id="ARBA00022792"/>
    </source>
</evidence>
<evidence type="ECO:0000313" key="13">
    <source>
        <dbReference type="RefSeq" id="XP_013776063.1"/>
    </source>
</evidence>
<dbReference type="GeneID" id="106460863"/>
<dbReference type="Gene3D" id="1.10.1090.10">
    <property type="entry name" value="Cytochrome b-c1 complex subunit 7"/>
    <property type="match status" value="1"/>
</dbReference>
<evidence type="ECO:0000313" key="12">
    <source>
        <dbReference type="Proteomes" id="UP000694941"/>
    </source>
</evidence>
<sequence length="107" mass="12978">MAVSRIFGNQALRRWAFNLTGYNKLGLLHDDCLNETEIVKEAVRRLPPDLQDARTYRMLRAMQLSLQHNILPKEQWTKFEEDVRYLEPYMNEVKMEMKEKQEWNKNY</sequence>
<dbReference type="PANTHER" id="PTHR12022:SF0">
    <property type="entry name" value="CYTOCHROME B-C1 COMPLEX SUBUNIT 7"/>
    <property type="match status" value="1"/>
</dbReference>
<name>A0ABM1B6Z8_LIMPO</name>
<keyword evidence="6 11" id="KW-0999">Mitochondrion inner membrane</keyword>
<dbReference type="PIRSF" id="PIRSF000022">
    <property type="entry name" value="Bc1_14K"/>
    <property type="match status" value="1"/>
</dbReference>
<keyword evidence="9 11" id="KW-0472">Membrane</keyword>
<evidence type="ECO:0000256" key="8">
    <source>
        <dbReference type="ARBA" id="ARBA00023128"/>
    </source>
</evidence>
<comment type="subunit">
    <text evidence="10">Component of the ubiquinol-cytochrome c oxidoreductase (cytochrome b-c1 complex, complex III, CIII), a multisubunit enzyme composed of 3 respiratory subunits cytochrome b, cytochrome c1 and Rieske protein, 2 core protein subunits, and additional low-molecular weight protein subunits. The complex exists as an obligatory dimer and forms supercomplexes (SCs) in the inner mitochondrial membrane with cytochrome c oxidase (complex IV, CIV).</text>
</comment>
<gene>
    <name evidence="13" type="primary">LOC106460863</name>
</gene>
<dbReference type="InterPro" id="IPR003197">
    <property type="entry name" value="QCR7"/>
</dbReference>